<feature type="domain" description="MATH" evidence="2">
    <location>
        <begin position="1"/>
        <end position="95"/>
    </location>
</feature>
<accession>V4LP32</accession>
<dbReference type="SUPFAM" id="SSF49599">
    <property type="entry name" value="TRAF domain-like"/>
    <property type="match status" value="1"/>
</dbReference>
<evidence type="ECO:0000256" key="1">
    <source>
        <dbReference type="ARBA" id="ARBA00023054"/>
    </source>
</evidence>
<keyword evidence="4" id="KW-1185">Reference proteome</keyword>
<dbReference type="CDD" id="cd00121">
    <property type="entry name" value="MATH"/>
    <property type="match status" value="1"/>
</dbReference>
<dbReference type="eggNOG" id="KOG1987">
    <property type="taxonomic scope" value="Eukaryota"/>
</dbReference>
<dbReference type="InterPro" id="IPR007942">
    <property type="entry name" value="PLipase-like"/>
</dbReference>
<dbReference type="PROSITE" id="PS50144">
    <property type="entry name" value="MATH"/>
    <property type="match status" value="1"/>
</dbReference>
<dbReference type="OrthoDB" id="1103725at2759"/>
<dbReference type="Proteomes" id="UP000030689">
    <property type="component" value="Unassembled WGS sequence"/>
</dbReference>
<dbReference type="AlphaFoldDB" id="V4LP32"/>
<dbReference type="PANTHER" id="PTHR46236:SF2">
    <property type="entry name" value="PHOSPHOLIPASE-LIKE PROTEIN (PEARLI 4) FAMILY PROTEIN"/>
    <property type="match status" value="1"/>
</dbReference>
<dbReference type="Gene3D" id="2.60.210.10">
    <property type="entry name" value="Apoptosis, Tumor Necrosis Factor Receptor Associated Protein 2, Chain A"/>
    <property type="match status" value="1"/>
</dbReference>
<proteinExistence type="predicted"/>
<keyword evidence="1" id="KW-0175">Coiled coil</keyword>
<dbReference type="InterPro" id="IPR002083">
    <property type="entry name" value="MATH/TRAF_dom"/>
</dbReference>
<dbReference type="Pfam" id="PF05278">
    <property type="entry name" value="PEARLI-4"/>
    <property type="match status" value="1"/>
</dbReference>
<dbReference type="KEGG" id="eus:EUTSA_v10006470mg"/>
<evidence type="ECO:0000313" key="4">
    <source>
        <dbReference type="Proteomes" id="UP000030689"/>
    </source>
</evidence>
<dbReference type="Gramene" id="ESQ44247">
    <property type="protein sequence ID" value="ESQ44247"/>
    <property type="gene ID" value="EUTSA_v10006470mg"/>
</dbReference>
<organism evidence="3 4">
    <name type="scientific">Eutrema salsugineum</name>
    <name type="common">Saltwater cress</name>
    <name type="synonym">Sisymbrium salsugineum</name>
    <dbReference type="NCBI Taxonomy" id="72664"/>
    <lineage>
        <taxon>Eukaryota</taxon>
        <taxon>Viridiplantae</taxon>
        <taxon>Streptophyta</taxon>
        <taxon>Embryophyta</taxon>
        <taxon>Tracheophyta</taxon>
        <taxon>Spermatophyta</taxon>
        <taxon>Magnoliopsida</taxon>
        <taxon>eudicotyledons</taxon>
        <taxon>Gunneridae</taxon>
        <taxon>Pentapetalae</taxon>
        <taxon>rosids</taxon>
        <taxon>malvids</taxon>
        <taxon>Brassicales</taxon>
        <taxon>Brassicaceae</taxon>
        <taxon>Eutremeae</taxon>
        <taxon>Eutrema</taxon>
    </lineage>
</organism>
<reference evidence="3 4" key="1">
    <citation type="journal article" date="2013" name="Front. Plant Sci.">
        <title>The Reference Genome of the Halophytic Plant Eutrema salsugineum.</title>
        <authorList>
            <person name="Yang R."/>
            <person name="Jarvis D.E."/>
            <person name="Chen H."/>
            <person name="Beilstein M.A."/>
            <person name="Grimwood J."/>
            <person name="Jenkins J."/>
            <person name="Shu S."/>
            <person name="Prochnik S."/>
            <person name="Xin M."/>
            <person name="Ma C."/>
            <person name="Schmutz J."/>
            <person name="Wing R.A."/>
            <person name="Mitchell-Olds T."/>
            <person name="Schumaker K.S."/>
            <person name="Wang X."/>
        </authorList>
    </citation>
    <scope>NUCLEOTIDE SEQUENCE [LARGE SCALE GENOMIC DNA]</scope>
</reference>
<protein>
    <recommendedName>
        <fullName evidence="2">MATH domain-containing protein</fullName>
    </recommendedName>
</protein>
<dbReference type="STRING" id="72664.V4LP32"/>
<dbReference type="InterPro" id="IPR050804">
    <property type="entry name" value="MCC"/>
</dbReference>
<dbReference type="InterPro" id="IPR008974">
    <property type="entry name" value="TRAF-like"/>
</dbReference>
<evidence type="ECO:0000313" key="3">
    <source>
        <dbReference type="EMBL" id="ESQ44247.1"/>
    </source>
</evidence>
<gene>
    <name evidence="3" type="ORF">EUTSA_v10006470mg</name>
</gene>
<dbReference type="Pfam" id="PF22486">
    <property type="entry name" value="MATH_2"/>
    <property type="match status" value="1"/>
</dbReference>
<dbReference type="PANTHER" id="PTHR46236">
    <property type="entry name" value="TRAF-LIKE SUPERFAMILY PROTEIN"/>
    <property type="match status" value="1"/>
</dbReference>
<name>V4LP32_EUTSA</name>
<dbReference type="EMBL" id="KI517455">
    <property type="protein sequence ID" value="ESQ44247.1"/>
    <property type="molecule type" value="Genomic_DNA"/>
</dbReference>
<feature type="non-terminal residue" evidence="3">
    <location>
        <position position="1"/>
    </location>
</feature>
<dbReference type="OMA" id="RERRIWF"/>
<evidence type="ECO:0000259" key="2">
    <source>
        <dbReference type="PROSITE" id="PS50144"/>
    </source>
</evidence>
<sequence>RLIAFSKKGTDSLSLYLEAVDLKALPSGLRRFVEYSITIVNQTCEELSVRRERRIWFDKNTPNWGWPDMISLFNLTAPNSGFLVNGGGVMVIAEVEALEVIDTLNPSQVAEISEDRAHDYSSSSDELQNKDDVAIEVNGFQVLHSQVTQVKAIFEKHPDLTSNFSLKNQQIKNAYMYALLDLIKTLCKAPKELTVEDLNKADNMLSDLIKAGFNLDWLRQKLDQGLDKQIAYDTRIRELEKQVKKRKLALTELEGDLEKEKAAASVATIFSD</sequence>